<proteinExistence type="predicted"/>
<keyword evidence="3" id="KW-1185">Reference proteome</keyword>
<evidence type="ECO:0000313" key="4">
    <source>
        <dbReference type="RefSeq" id="XP_039127307.1"/>
    </source>
</evidence>
<organism evidence="3 4">
    <name type="scientific">Dioscorea cayennensis subsp. rotundata</name>
    <name type="common">White Guinea yam</name>
    <name type="synonym">Dioscorea rotundata</name>
    <dbReference type="NCBI Taxonomy" id="55577"/>
    <lineage>
        <taxon>Eukaryota</taxon>
        <taxon>Viridiplantae</taxon>
        <taxon>Streptophyta</taxon>
        <taxon>Embryophyta</taxon>
        <taxon>Tracheophyta</taxon>
        <taxon>Spermatophyta</taxon>
        <taxon>Magnoliopsida</taxon>
        <taxon>Liliopsida</taxon>
        <taxon>Dioscoreales</taxon>
        <taxon>Dioscoreaceae</taxon>
        <taxon>Dioscorea</taxon>
    </lineage>
</organism>
<protein>
    <submittedName>
        <fullName evidence="4">Uncharacterized protein LOC120263462 isoform X2</fullName>
    </submittedName>
</protein>
<reference evidence="4" key="1">
    <citation type="submission" date="2025-08" db="UniProtKB">
        <authorList>
            <consortium name="RefSeq"/>
        </authorList>
    </citation>
    <scope>IDENTIFICATION</scope>
</reference>
<accession>A0AB40BIS8</accession>
<dbReference type="PANTHER" id="PTHR35096:SF8">
    <property type="entry name" value="OS03G0308600 PROTEIN"/>
    <property type="match status" value="1"/>
</dbReference>
<feature type="region of interest" description="Disordered" evidence="1">
    <location>
        <begin position="114"/>
        <end position="153"/>
    </location>
</feature>
<dbReference type="RefSeq" id="XP_039127307.1">
    <property type="nucleotide sequence ID" value="XM_039271373.1"/>
</dbReference>
<feature type="domain" description="DUF7787" evidence="2">
    <location>
        <begin position="5"/>
        <end position="60"/>
    </location>
</feature>
<gene>
    <name evidence="4" type="primary">LOC120263462</name>
</gene>
<dbReference type="Pfam" id="PF25042">
    <property type="entry name" value="DUF7787"/>
    <property type="match status" value="1"/>
</dbReference>
<dbReference type="PANTHER" id="PTHR35096">
    <property type="entry name" value="BNAA08G28570D PROTEIN"/>
    <property type="match status" value="1"/>
</dbReference>
<dbReference type="Proteomes" id="UP001515500">
    <property type="component" value="Chromosome 6"/>
</dbReference>
<feature type="compositionally biased region" description="Basic residues" evidence="1">
    <location>
        <begin position="134"/>
        <end position="150"/>
    </location>
</feature>
<evidence type="ECO:0000256" key="1">
    <source>
        <dbReference type="SAM" id="MobiDB-lite"/>
    </source>
</evidence>
<evidence type="ECO:0000259" key="2">
    <source>
        <dbReference type="Pfam" id="PF25042"/>
    </source>
</evidence>
<dbReference type="InterPro" id="IPR056689">
    <property type="entry name" value="DUF7787"/>
</dbReference>
<evidence type="ECO:0000313" key="3">
    <source>
        <dbReference type="Proteomes" id="UP001515500"/>
    </source>
</evidence>
<name>A0AB40BIS8_DIOCR</name>
<dbReference type="GeneID" id="120263462"/>
<dbReference type="AlphaFoldDB" id="A0AB40BIS8"/>
<sequence>MKRMTKLSIEDYASFCENPRLRSSFTISQLNQIIFMHGFLKLHHTPKDHMLGLIETLDLVSLTRSTIQQGGASSRRSRLLVDELQRDMDAIGWGACRVGSVHTFGSSPVSVATPPITNDLSQHHRPNDVPPVAGKKRLGPGRRGRPPKTKKLPDLSPLFLIPLDSIFIENGGSF</sequence>